<accession>A0ABW1TU74</accession>
<feature type="region of interest" description="Disordered" evidence="1">
    <location>
        <begin position="198"/>
        <end position="220"/>
    </location>
</feature>
<name>A0ABW1TU74_9BURK</name>
<dbReference type="Gene3D" id="3.40.50.620">
    <property type="entry name" value="HUPs"/>
    <property type="match status" value="1"/>
</dbReference>
<protein>
    <submittedName>
        <fullName evidence="3">Phosphoadenosine phosphosulfate reductase family protein</fullName>
    </submittedName>
</protein>
<evidence type="ECO:0000313" key="4">
    <source>
        <dbReference type="Proteomes" id="UP001596270"/>
    </source>
</evidence>
<feature type="domain" description="Phosphoadenosine phosphosulphate reductase" evidence="2">
    <location>
        <begin position="57"/>
        <end position="300"/>
    </location>
</feature>
<reference evidence="4" key="1">
    <citation type="journal article" date="2019" name="Int. J. Syst. Evol. Microbiol.">
        <title>The Global Catalogue of Microorganisms (GCM) 10K type strain sequencing project: providing services to taxonomists for standard genome sequencing and annotation.</title>
        <authorList>
            <consortium name="The Broad Institute Genomics Platform"/>
            <consortium name="The Broad Institute Genome Sequencing Center for Infectious Disease"/>
            <person name="Wu L."/>
            <person name="Ma J."/>
        </authorList>
    </citation>
    <scope>NUCLEOTIDE SEQUENCE [LARGE SCALE GENOMIC DNA]</scope>
    <source>
        <strain evidence="4">CCUG 39402</strain>
    </source>
</reference>
<dbReference type="SUPFAM" id="SSF52402">
    <property type="entry name" value="Adenine nucleotide alpha hydrolases-like"/>
    <property type="match status" value="1"/>
</dbReference>
<gene>
    <name evidence="3" type="ORF">ACFQND_07985</name>
</gene>
<evidence type="ECO:0000313" key="3">
    <source>
        <dbReference type="EMBL" id="MFC6281164.1"/>
    </source>
</evidence>
<dbReference type="Proteomes" id="UP001596270">
    <property type="component" value="Unassembled WGS sequence"/>
</dbReference>
<keyword evidence="4" id="KW-1185">Reference proteome</keyword>
<sequence length="632" mass="70891">MQALQVPTTAVTGQVDQEATPGYSAHVIAMRSGPPLAQRIEIAISTIERLIEDGHGLVMTLSAGKDSSSTTLLCLEAIRRSVVRGVNQAMHFVSSSSTSVENPEVEDMLLTAHEDIARWTELHKLPVDVRLVHPNDASKFVVSVIGRGTLPRFVENGSKRSCATDWKVKPQQRLAKSISEKVLAAGFKETVTVLGSRLDESTTRNGSMTKRGDQAQKPNRNPSGFLTLSLIADWTESDVWEFLIMFLDGQIAPFPAYAQGETVRRMLDLYRDGNEGTCGMFMADGKKAPCGSRFGCWTCTITGDRDKSMDSMLNSDEKYSYLRGLNAFRNFLIATQWDMGRRELVGRSISSAGFVPVRPDVYNMAMRTDLLKFALTLDELEVERAEQVEADVVSGRLPKSPENTRMSNPQFQIVSDSDIVLIDFFWSLHHGAYSAFPAMEIWYQVKTLGRRYAIPAIEKVPKMAGIPQVRWYQVDAFDRDVPTDGLRDYKAEMWNAYRHPERLITHREVSGKRVVWHENAETLSVNATEAVLFGITYCTTNMPMATQFYTPLESARFWLNEGIVKLPAGMVGRYQHMAKRAQYFTHLAERLNVTPAELDKYLIQESISDEAHAEIVGNAPEATEDQFSLFEL</sequence>
<evidence type="ECO:0000256" key="1">
    <source>
        <dbReference type="SAM" id="MobiDB-lite"/>
    </source>
</evidence>
<evidence type="ECO:0000259" key="2">
    <source>
        <dbReference type="Pfam" id="PF01507"/>
    </source>
</evidence>
<dbReference type="RefSeq" id="WP_377412887.1">
    <property type="nucleotide sequence ID" value="NZ_JBHSRS010000017.1"/>
</dbReference>
<dbReference type="Pfam" id="PF01507">
    <property type="entry name" value="PAPS_reduct"/>
    <property type="match status" value="1"/>
</dbReference>
<dbReference type="InterPro" id="IPR014729">
    <property type="entry name" value="Rossmann-like_a/b/a_fold"/>
</dbReference>
<proteinExistence type="predicted"/>
<dbReference type="InterPro" id="IPR002500">
    <property type="entry name" value="PAPS_reduct_dom"/>
</dbReference>
<comment type="caution">
    <text evidence="3">The sequence shown here is derived from an EMBL/GenBank/DDBJ whole genome shotgun (WGS) entry which is preliminary data.</text>
</comment>
<organism evidence="3 4">
    <name type="scientific">Polaromonas aquatica</name>
    <dbReference type="NCBI Taxonomy" id="332657"/>
    <lineage>
        <taxon>Bacteria</taxon>
        <taxon>Pseudomonadati</taxon>
        <taxon>Pseudomonadota</taxon>
        <taxon>Betaproteobacteria</taxon>
        <taxon>Burkholderiales</taxon>
        <taxon>Comamonadaceae</taxon>
        <taxon>Polaromonas</taxon>
    </lineage>
</organism>
<dbReference type="EMBL" id="JBHSRS010000017">
    <property type="protein sequence ID" value="MFC6281164.1"/>
    <property type="molecule type" value="Genomic_DNA"/>
</dbReference>